<feature type="transmembrane region" description="Helical" evidence="1">
    <location>
        <begin position="116"/>
        <end position="134"/>
    </location>
</feature>
<evidence type="ECO:0000313" key="4">
    <source>
        <dbReference type="Proteomes" id="UP000034894"/>
    </source>
</evidence>
<keyword evidence="1" id="KW-1133">Transmembrane helix</keyword>
<feature type="transmembrane region" description="Helical" evidence="1">
    <location>
        <begin position="235"/>
        <end position="256"/>
    </location>
</feature>
<evidence type="ECO:0000259" key="2">
    <source>
        <dbReference type="Pfam" id="PF00892"/>
    </source>
</evidence>
<proteinExistence type="predicted"/>
<feature type="transmembrane region" description="Helical" evidence="1">
    <location>
        <begin position="37"/>
        <end position="56"/>
    </location>
</feature>
<dbReference type="AlphaFoldDB" id="A0A0G1DJA7"/>
<keyword evidence="1" id="KW-0472">Membrane</keyword>
<dbReference type="InterPro" id="IPR000620">
    <property type="entry name" value="EamA_dom"/>
</dbReference>
<keyword evidence="1" id="KW-0812">Transmembrane</keyword>
<accession>A0A0G1DJA7</accession>
<feature type="transmembrane region" description="Helical" evidence="1">
    <location>
        <begin position="173"/>
        <end position="196"/>
    </location>
</feature>
<dbReference type="Proteomes" id="UP000034894">
    <property type="component" value="Unassembled WGS sequence"/>
</dbReference>
<feature type="transmembrane region" description="Helical" evidence="1">
    <location>
        <begin position="6"/>
        <end position="25"/>
    </location>
</feature>
<dbReference type="Pfam" id="PF00892">
    <property type="entry name" value="EamA"/>
    <property type="match status" value="1"/>
</dbReference>
<feature type="transmembrane region" description="Helical" evidence="1">
    <location>
        <begin position="62"/>
        <end position="81"/>
    </location>
</feature>
<dbReference type="GO" id="GO:0016020">
    <property type="term" value="C:membrane"/>
    <property type="evidence" value="ECO:0007669"/>
    <property type="project" value="InterPro"/>
</dbReference>
<feature type="transmembrane region" description="Helical" evidence="1">
    <location>
        <begin position="268"/>
        <end position="286"/>
    </location>
</feature>
<feature type="transmembrane region" description="Helical" evidence="1">
    <location>
        <begin position="88"/>
        <end position="110"/>
    </location>
</feature>
<gene>
    <name evidence="3" type="ORF">UV73_C0004G0102</name>
</gene>
<dbReference type="InterPro" id="IPR037185">
    <property type="entry name" value="EmrE-like"/>
</dbReference>
<evidence type="ECO:0000256" key="1">
    <source>
        <dbReference type="SAM" id="Phobius"/>
    </source>
</evidence>
<feature type="domain" description="EamA" evidence="2">
    <location>
        <begin position="5"/>
        <end position="133"/>
    </location>
</feature>
<sequence>MTFAVYAWIASFAFGFVSIIGKLTNKYAIPNVWLFNFLWMLFSLLITIPVAFLNGATLPTHWPSLILVSIFNAVFGILYILSLSLLDISVLIPLMNLRTAFVAIFSAIFLGEILMLYQYLLIALIFIGGLFVSVDEKLSIRSFFRWPIFVGILCTLSYTFYGISINWSIGKNGYWGVTLWMAALSQIMLLLTYPFFKKDIGKLNLKQIISVFAMSIMLAIGIFTENRAYQDNVTITSIITALPLSMVLAFLLSYFAPKLLEKHTFKVYAIRFTAAAVMIICALKLSL</sequence>
<reference evidence="3 4" key="1">
    <citation type="journal article" date="2015" name="Nature">
        <title>rRNA introns, odd ribosomes, and small enigmatic genomes across a large radiation of phyla.</title>
        <authorList>
            <person name="Brown C.T."/>
            <person name="Hug L.A."/>
            <person name="Thomas B.C."/>
            <person name="Sharon I."/>
            <person name="Castelle C.J."/>
            <person name="Singh A."/>
            <person name="Wilkins M.J."/>
            <person name="Williams K.H."/>
            <person name="Banfield J.F."/>
        </authorList>
    </citation>
    <scope>NUCLEOTIDE SEQUENCE [LARGE SCALE GENOMIC DNA]</scope>
</reference>
<feature type="transmembrane region" description="Helical" evidence="1">
    <location>
        <begin position="146"/>
        <end position="167"/>
    </location>
</feature>
<name>A0A0G1DJA7_9BACT</name>
<evidence type="ECO:0000313" key="3">
    <source>
        <dbReference type="EMBL" id="KKS97960.1"/>
    </source>
</evidence>
<dbReference type="Gene3D" id="1.10.3730.20">
    <property type="match status" value="1"/>
</dbReference>
<dbReference type="SUPFAM" id="SSF103481">
    <property type="entry name" value="Multidrug resistance efflux transporter EmrE"/>
    <property type="match status" value="1"/>
</dbReference>
<feature type="transmembrane region" description="Helical" evidence="1">
    <location>
        <begin position="203"/>
        <end position="223"/>
    </location>
</feature>
<organism evidence="3 4">
    <name type="scientific">Candidatus Gottesmanbacteria bacterium GW2011_GWA2_43_14</name>
    <dbReference type="NCBI Taxonomy" id="1618443"/>
    <lineage>
        <taxon>Bacteria</taxon>
        <taxon>Candidatus Gottesmaniibacteriota</taxon>
    </lineage>
</organism>
<dbReference type="EMBL" id="LCFP01000004">
    <property type="protein sequence ID" value="KKS97960.1"/>
    <property type="molecule type" value="Genomic_DNA"/>
</dbReference>
<comment type="caution">
    <text evidence="3">The sequence shown here is derived from an EMBL/GenBank/DDBJ whole genome shotgun (WGS) entry which is preliminary data.</text>
</comment>
<protein>
    <recommendedName>
        <fullName evidence="2">EamA domain-containing protein</fullName>
    </recommendedName>
</protein>
<dbReference type="STRING" id="1618443.UV73_C0004G0102"/>